<sequence>MDYLPYFIGSGFLIVIIIVFNSRKQKSRLKEFSIEPEEAPSLLMVQSVERKLKAIYGKLFENGVKSGDNNGPAASPRKQQLIKELEQLEAAYADKKISLKDYSEKLQNLQMKVIDL</sequence>
<keyword evidence="2" id="KW-1133">Transmembrane helix</keyword>
<keyword evidence="1" id="KW-0175">Coiled coil</keyword>
<evidence type="ECO:0000313" key="3">
    <source>
        <dbReference type="EMBL" id="MFD0749673.1"/>
    </source>
</evidence>
<evidence type="ECO:0008006" key="5">
    <source>
        <dbReference type="Google" id="ProtNLM"/>
    </source>
</evidence>
<dbReference type="EMBL" id="JBHTHU010000005">
    <property type="protein sequence ID" value="MFD0749673.1"/>
    <property type="molecule type" value="Genomic_DNA"/>
</dbReference>
<protein>
    <recommendedName>
        <fullName evidence="5">Short C-terminal domain-containing protein</fullName>
    </recommendedName>
</protein>
<comment type="caution">
    <text evidence="3">The sequence shown here is derived from an EMBL/GenBank/DDBJ whole genome shotgun (WGS) entry which is preliminary data.</text>
</comment>
<dbReference type="RefSeq" id="WP_377098246.1">
    <property type="nucleotide sequence ID" value="NZ_JBHTHU010000005.1"/>
</dbReference>
<evidence type="ECO:0000256" key="2">
    <source>
        <dbReference type="SAM" id="Phobius"/>
    </source>
</evidence>
<organism evidence="3 4">
    <name type="scientific">Mucilaginibacter calamicampi</name>
    <dbReference type="NCBI Taxonomy" id="1302352"/>
    <lineage>
        <taxon>Bacteria</taxon>
        <taxon>Pseudomonadati</taxon>
        <taxon>Bacteroidota</taxon>
        <taxon>Sphingobacteriia</taxon>
        <taxon>Sphingobacteriales</taxon>
        <taxon>Sphingobacteriaceae</taxon>
        <taxon>Mucilaginibacter</taxon>
    </lineage>
</organism>
<keyword evidence="4" id="KW-1185">Reference proteome</keyword>
<keyword evidence="2" id="KW-0472">Membrane</keyword>
<gene>
    <name evidence="3" type="ORF">ACFQZS_05940</name>
</gene>
<dbReference type="Proteomes" id="UP001596958">
    <property type="component" value="Unassembled WGS sequence"/>
</dbReference>
<feature type="transmembrane region" description="Helical" evidence="2">
    <location>
        <begin position="6"/>
        <end position="22"/>
    </location>
</feature>
<reference evidence="4" key="1">
    <citation type="journal article" date="2019" name="Int. J. Syst. Evol. Microbiol.">
        <title>The Global Catalogue of Microorganisms (GCM) 10K type strain sequencing project: providing services to taxonomists for standard genome sequencing and annotation.</title>
        <authorList>
            <consortium name="The Broad Institute Genomics Platform"/>
            <consortium name="The Broad Institute Genome Sequencing Center for Infectious Disease"/>
            <person name="Wu L."/>
            <person name="Ma J."/>
        </authorList>
    </citation>
    <scope>NUCLEOTIDE SEQUENCE [LARGE SCALE GENOMIC DNA]</scope>
    <source>
        <strain evidence="4">CCUG 63418</strain>
    </source>
</reference>
<evidence type="ECO:0000313" key="4">
    <source>
        <dbReference type="Proteomes" id="UP001596958"/>
    </source>
</evidence>
<feature type="coiled-coil region" evidence="1">
    <location>
        <begin position="78"/>
        <end position="112"/>
    </location>
</feature>
<keyword evidence="2" id="KW-0812">Transmembrane</keyword>
<proteinExistence type="predicted"/>
<accession>A0ABW2YWS1</accession>
<evidence type="ECO:0000256" key="1">
    <source>
        <dbReference type="SAM" id="Coils"/>
    </source>
</evidence>
<name>A0ABW2YWS1_9SPHI</name>